<evidence type="ECO:0000313" key="6">
    <source>
        <dbReference type="EMBL" id="QFZ84073.1"/>
    </source>
</evidence>
<evidence type="ECO:0000313" key="7">
    <source>
        <dbReference type="Proteomes" id="UP000326780"/>
    </source>
</evidence>
<dbReference type="SUPFAM" id="SSF46785">
    <property type="entry name" value="Winged helix' DNA-binding domain"/>
    <property type="match status" value="1"/>
</dbReference>
<dbReference type="SMART" id="SM00346">
    <property type="entry name" value="HTH_ICLR"/>
    <property type="match status" value="1"/>
</dbReference>
<proteinExistence type="predicted"/>
<organism evidence="6 7">
    <name type="scientific">Variovorax paradoxus</name>
    <dbReference type="NCBI Taxonomy" id="34073"/>
    <lineage>
        <taxon>Bacteria</taxon>
        <taxon>Pseudomonadati</taxon>
        <taxon>Pseudomonadota</taxon>
        <taxon>Betaproteobacteria</taxon>
        <taxon>Burkholderiales</taxon>
        <taxon>Comamonadaceae</taxon>
        <taxon>Variovorax</taxon>
    </lineage>
</organism>
<dbReference type="PANTHER" id="PTHR30136">
    <property type="entry name" value="HELIX-TURN-HELIX TRANSCRIPTIONAL REGULATOR, ICLR FAMILY"/>
    <property type="match status" value="1"/>
</dbReference>
<keyword evidence="3" id="KW-0804">Transcription</keyword>
<dbReference type="AlphaFoldDB" id="A0A5Q0M3G8"/>
<sequence>MPDSNVSEASDDRKGIQSIEVGGQLLRVLSRHAAPMLLRDIAREAGMPPAKAHPYLVSFCKIRLVEQDPPTGRYQLGALALRLGLAGLAQSPALRRAEESLGPFKQKVQHTVALVVWGQLGPTIVQLSAVDFPLETNLRVGSVMSLVSTAAGRVFTAYMQTTATQRLVDIELQRLAQASADQALAKARFVEEIAETRTRGMARAVGNPIPGVNALAAPILGANGHLDLVVLVFGREENFDARWDGSIATALADYCSTVSQD</sequence>
<dbReference type="Gene3D" id="1.10.10.10">
    <property type="entry name" value="Winged helix-like DNA-binding domain superfamily/Winged helix DNA-binding domain"/>
    <property type="match status" value="1"/>
</dbReference>
<protein>
    <submittedName>
        <fullName evidence="6">Helix-turn-helix domain-containing protein</fullName>
    </submittedName>
</protein>
<name>A0A5Q0M3G8_VARPD</name>
<keyword evidence="2" id="KW-0238">DNA-binding</keyword>
<dbReference type="EMBL" id="CP045644">
    <property type="protein sequence ID" value="QFZ84073.1"/>
    <property type="molecule type" value="Genomic_DNA"/>
</dbReference>
<dbReference type="InterPro" id="IPR036390">
    <property type="entry name" value="WH_DNA-bd_sf"/>
</dbReference>
<evidence type="ECO:0000259" key="4">
    <source>
        <dbReference type="PROSITE" id="PS51077"/>
    </source>
</evidence>
<dbReference type="InterPro" id="IPR005471">
    <property type="entry name" value="Tscrpt_reg_IclR_N"/>
</dbReference>
<dbReference type="PROSITE" id="PS51078">
    <property type="entry name" value="ICLR_ED"/>
    <property type="match status" value="1"/>
</dbReference>
<dbReference type="SUPFAM" id="SSF55781">
    <property type="entry name" value="GAF domain-like"/>
    <property type="match status" value="1"/>
</dbReference>
<dbReference type="InterPro" id="IPR050707">
    <property type="entry name" value="HTH_MetabolicPath_Reg"/>
</dbReference>
<evidence type="ECO:0000256" key="2">
    <source>
        <dbReference type="ARBA" id="ARBA00023125"/>
    </source>
</evidence>
<dbReference type="InterPro" id="IPR014757">
    <property type="entry name" value="Tscrpt_reg_IclR_C"/>
</dbReference>
<gene>
    <name evidence="6" type="ORF">GFK26_15565</name>
</gene>
<feature type="domain" description="HTH iclR-type" evidence="4">
    <location>
        <begin position="16"/>
        <end position="78"/>
    </location>
</feature>
<dbReference type="Gene3D" id="3.30.450.40">
    <property type="match status" value="1"/>
</dbReference>
<evidence type="ECO:0000256" key="1">
    <source>
        <dbReference type="ARBA" id="ARBA00023015"/>
    </source>
</evidence>
<dbReference type="InterPro" id="IPR029016">
    <property type="entry name" value="GAF-like_dom_sf"/>
</dbReference>
<dbReference type="GO" id="GO:0045892">
    <property type="term" value="P:negative regulation of DNA-templated transcription"/>
    <property type="evidence" value="ECO:0007669"/>
    <property type="project" value="TreeGrafter"/>
</dbReference>
<keyword evidence="1" id="KW-0805">Transcription regulation</keyword>
<evidence type="ECO:0000259" key="5">
    <source>
        <dbReference type="PROSITE" id="PS51078"/>
    </source>
</evidence>
<reference evidence="6 7" key="1">
    <citation type="submission" date="2019-10" db="EMBL/GenBank/DDBJ databases">
        <title>Complete genome sequence of Variovorax paradoxus 5C-2.</title>
        <authorList>
            <person name="Gogoleva N.E."/>
            <person name="Balkin A.S."/>
        </authorList>
    </citation>
    <scope>NUCLEOTIDE SEQUENCE [LARGE SCALE GENOMIC DNA]</scope>
    <source>
        <strain evidence="6 7">5C-2</strain>
    </source>
</reference>
<dbReference type="PANTHER" id="PTHR30136:SF8">
    <property type="entry name" value="TRANSCRIPTIONAL REGULATORY PROTEIN"/>
    <property type="match status" value="1"/>
</dbReference>
<dbReference type="GO" id="GO:0003700">
    <property type="term" value="F:DNA-binding transcription factor activity"/>
    <property type="evidence" value="ECO:0007669"/>
    <property type="project" value="TreeGrafter"/>
</dbReference>
<evidence type="ECO:0000256" key="3">
    <source>
        <dbReference type="ARBA" id="ARBA00023163"/>
    </source>
</evidence>
<dbReference type="RefSeq" id="WP_153282727.1">
    <property type="nucleotide sequence ID" value="NZ_CP045644.1"/>
</dbReference>
<dbReference type="GO" id="GO:0003677">
    <property type="term" value="F:DNA binding"/>
    <property type="evidence" value="ECO:0007669"/>
    <property type="project" value="UniProtKB-KW"/>
</dbReference>
<dbReference type="InterPro" id="IPR036388">
    <property type="entry name" value="WH-like_DNA-bd_sf"/>
</dbReference>
<dbReference type="Pfam" id="PF01614">
    <property type="entry name" value="IclR_C"/>
    <property type="match status" value="1"/>
</dbReference>
<accession>A0A5Q0M3G8</accession>
<dbReference type="PROSITE" id="PS51077">
    <property type="entry name" value="HTH_ICLR"/>
    <property type="match status" value="1"/>
</dbReference>
<feature type="domain" description="IclR-ED" evidence="5">
    <location>
        <begin position="79"/>
        <end position="261"/>
    </location>
</feature>
<dbReference type="Pfam" id="PF09339">
    <property type="entry name" value="HTH_IclR"/>
    <property type="match status" value="1"/>
</dbReference>
<dbReference type="Proteomes" id="UP000326780">
    <property type="component" value="Chromosome"/>
</dbReference>